<dbReference type="GO" id="GO:0016020">
    <property type="term" value="C:membrane"/>
    <property type="evidence" value="ECO:0007669"/>
    <property type="project" value="UniProtKB-SubCell"/>
</dbReference>
<dbReference type="PANTHER" id="PTHR33721">
    <property type="entry name" value="TRANSMEMBRANE PROTEIN 255B-LIKE"/>
    <property type="match status" value="1"/>
</dbReference>
<feature type="transmembrane region" description="Helical" evidence="6">
    <location>
        <begin position="6"/>
        <end position="30"/>
    </location>
</feature>
<evidence type="ECO:0000313" key="7">
    <source>
        <dbReference type="Ensembl" id="ENSECRP00000021187.1"/>
    </source>
</evidence>
<dbReference type="GeneTree" id="ENSGT00980000203106"/>
<protein>
    <recommendedName>
        <fullName evidence="9">Transmembrane protein 255B</fullName>
    </recommendedName>
</protein>
<keyword evidence="4 6" id="KW-1133">Transmembrane helix</keyword>
<reference evidence="7" key="3">
    <citation type="submission" date="2025-09" db="UniProtKB">
        <authorList>
            <consortium name="Ensembl"/>
        </authorList>
    </citation>
    <scope>IDENTIFICATION</scope>
</reference>
<evidence type="ECO:0000256" key="2">
    <source>
        <dbReference type="ARBA" id="ARBA00007903"/>
    </source>
</evidence>
<feature type="transmembrane region" description="Helical" evidence="6">
    <location>
        <begin position="115"/>
        <end position="136"/>
    </location>
</feature>
<dbReference type="PANTHER" id="PTHR33721:SF4">
    <property type="entry name" value="TRANSMEMBRANE PROTEIN 255B"/>
    <property type="match status" value="1"/>
</dbReference>
<dbReference type="AlphaFoldDB" id="A0A8C4SRY4"/>
<dbReference type="InterPro" id="IPR028014">
    <property type="entry name" value="TMEM255"/>
</dbReference>
<evidence type="ECO:0000256" key="6">
    <source>
        <dbReference type="SAM" id="Phobius"/>
    </source>
</evidence>
<keyword evidence="8" id="KW-1185">Reference proteome</keyword>
<sequence length="171" mass="18924">SACLLASIIFLSFGVIAAFFCLIVDGVFIVMNIDLRPLHAGRCQYYGSGHSYLYENLFASVTCQGLTESCNLQVRSGTCYCCDLYECANGGYLNNHYEFVGVKSCQDVLSLYMKIWLLIVLNFLAFFLGILTTAVLGKIRQVVNPKLTEYSCPSCPHSATSCAVPYTLHQH</sequence>
<name>A0A8C4SRY4_ERPCA</name>
<keyword evidence="3 6" id="KW-0812">Transmembrane</keyword>
<evidence type="ECO:0008006" key="9">
    <source>
        <dbReference type="Google" id="ProtNLM"/>
    </source>
</evidence>
<reference evidence="7" key="1">
    <citation type="submission" date="2021-06" db="EMBL/GenBank/DDBJ databases">
        <authorList>
            <consortium name="Wellcome Sanger Institute Data Sharing"/>
        </authorList>
    </citation>
    <scope>NUCLEOTIDE SEQUENCE [LARGE SCALE GENOMIC DNA]</scope>
</reference>
<evidence type="ECO:0000256" key="3">
    <source>
        <dbReference type="ARBA" id="ARBA00022692"/>
    </source>
</evidence>
<comment type="subcellular location">
    <subcellularLocation>
        <location evidence="1">Membrane</location>
        <topology evidence="1">Multi-pass membrane protein</topology>
    </subcellularLocation>
</comment>
<accession>A0A8C4SRY4</accession>
<reference evidence="7" key="2">
    <citation type="submission" date="2025-08" db="UniProtKB">
        <authorList>
            <consortium name="Ensembl"/>
        </authorList>
    </citation>
    <scope>IDENTIFICATION</scope>
</reference>
<dbReference type="Proteomes" id="UP000694620">
    <property type="component" value="Chromosome 2"/>
</dbReference>
<dbReference type="Ensembl" id="ENSECRT00000021645.1">
    <property type="protein sequence ID" value="ENSECRP00000021187.1"/>
    <property type="gene ID" value="ENSECRG00000014260.1"/>
</dbReference>
<evidence type="ECO:0000313" key="8">
    <source>
        <dbReference type="Proteomes" id="UP000694620"/>
    </source>
</evidence>
<proteinExistence type="inferred from homology"/>
<organism evidence="7 8">
    <name type="scientific">Erpetoichthys calabaricus</name>
    <name type="common">Rope fish</name>
    <name type="synonym">Calamoichthys calabaricus</name>
    <dbReference type="NCBI Taxonomy" id="27687"/>
    <lineage>
        <taxon>Eukaryota</taxon>
        <taxon>Metazoa</taxon>
        <taxon>Chordata</taxon>
        <taxon>Craniata</taxon>
        <taxon>Vertebrata</taxon>
        <taxon>Euteleostomi</taxon>
        <taxon>Actinopterygii</taxon>
        <taxon>Polypteriformes</taxon>
        <taxon>Polypteridae</taxon>
        <taxon>Erpetoichthys</taxon>
    </lineage>
</organism>
<dbReference type="Pfam" id="PF14967">
    <property type="entry name" value="FAM70"/>
    <property type="match status" value="1"/>
</dbReference>
<keyword evidence="5 6" id="KW-0472">Membrane</keyword>
<evidence type="ECO:0000256" key="4">
    <source>
        <dbReference type="ARBA" id="ARBA00022989"/>
    </source>
</evidence>
<comment type="similarity">
    <text evidence="2">Belongs to the TMEM255 family.</text>
</comment>
<evidence type="ECO:0000256" key="5">
    <source>
        <dbReference type="ARBA" id="ARBA00023136"/>
    </source>
</evidence>
<evidence type="ECO:0000256" key="1">
    <source>
        <dbReference type="ARBA" id="ARBA00004141"/>
    </source>
</evidence>